<evidence type="ECO:0000313" key="3">
    <source>
        <dbReference type="Proteomes" id="UP000499080"/>
    </source>
</evidence>
<dbReference type="Proteomes" id="UP000499080">
    <property type="component" value="Unassembled WGS sequence"/>
</dbReference>
<organism evidence="2 3">
    <name type="scientific">Araneus ventricosus</name>
    <name type="common">Orbweaver spider</name>
    <name type="synonym">Epeira ventricosa</name>
    <dbReference type="NCBI Taxonomy" id="182803"/>
    <lineage>
        <taxon>Eukaryota</taxon>
        <taxon>Metazoa</taxon>
        <taxon>Ecdysozoa</taxon>
        <taxon>Arthropoda</taxon>
        <taxon>Chelicerata</taxon>
        <taxon>Arachnida</taxon>
        <taxon>Araneae</taxon>
        <taxon>Araneomorphae</taxon>
        <taxon>Entelegynae</taxon>
        <taxon>Araneoidea</taxon>
        <taxon>Araneidae</taxon>
        <taxon>Araneus</taxon>
    </lineage>
</organism>
<feature type="compositionally biased region" description="Basic and acidic residues" evidence="1">
    <location>
        <begin position="121"/>
        <end position="131"/>
    </location>
</feature>
<dbReference type="AlphaFoldDB" id="A0A4Y2QT65"/>
<feature type="compositionally biased region" description="Basic and acidic residues" evidence="1">
    <location>
        <begin position="138"/>
        <end position="147"/>
    </location>
</feature>
<accession>A0A4Y2QT65</accession>
<reference evidence="2 3" key="1">
    <citation type="journal article" date="2019" name="Sci. Rep.">
        <title>Orb-weaving spider Araneus ventricosus genome elucidates the spidroin gene catalogue.</title>
        <authorList>
            <person name="Kono N."/>
            <person name="Nakamura H."/>
            <person name="Ohtoshi R."/>
            <person name="Moran D.A.P."/>
            <person name="Shinohara A."/>
            <person name="Yoshida Y."/>
            <person name="Fujiwara M."/>
            <person name="Mori M."/>
            <person name="Tomita M."/>
            <person name="Arakawa K."/>
        </authorList>
    </citation>
    <scope>NUCLEOTIDE SEQUENCE [LARGE SCALE GENOMIC DNA]</scope>
</reference>
<proteinExistence type="predicted"/>
<comment type="caution">
    <text evidence="2">The sequence shown here is derived from an EMBL/GenBank/DDBJ whole genome shotgun (WGS) entry which is preliminary data.</text>
</comment>
<evidence type="ECO:0000313" key="2">
    <source>
        <dbReference type="EMBL" id="GBN66547.1"/>
    </source>
</evidence>
<feature type="region of interest" description="Disordered" evidence="1">
    <location>
        <begin position="111"/>
        <end position="147"/>
    </location>
</feature>
<gene>
    <name evidence="2" type="ORF">AVEN_256413_1</name>
</gene>
<dbReference type="EMBL" id="BGPR01014754">
    <property type="protein sequence ID" value="GBN66547.1"/>
    <property type="molecule type" value="Genomic_DNA"/>
</dbReference>
<name>A0A4Y2QT65_ARAVE</name>
<sequence>MTGQKPVLKSVCPDGDSTDLLHWIVSKNLIETYKLVCKRPHSTKFHPHEAPLRVIVLRQTDMIQILFFGPWEDKKREDSHKSRVRILMITTFSLCISVYEKEKIDKYRHRLSSRKLQQQKQKTENQRNQDAHRRKPKINKERNKITQ</sequence>
<evidence type="ECO:0000256" key="1">
    <source>
        <dbReference type="SAM" id="MobiDB-lite"/>
    </source>
</evidence>
<keyword evidence="3" id="KW-1185">Reference proteome</keyword>
<protein>
    <submittedName>
        <fullName evidence="2">Uncharacterized protein</fullName>
    </submittedName>
</protein>